<organism evidence="2 3">
    <name type="scientific">Nematostella vectensis</name>
    <name type="common">Starlet sea anemone</name>
    <dbReference type="NCBI Taxonomy" id="45351"/>
    <lineage>
        <taxon>Eukaryota</taxon>
        <taxon>Metazoa</taxon>
        <taxon>Cnidaria</taxon>
        <taxon>Anthozoa</taxon>
        <taxon>Hexacorallia</taxon>
        <taxon>Actiniaria</taxon>
        <taxon>Edwardsiidae</taxon>
        <taxon>Nematostella</taxon>
    </lineage>
</organism>
<feature type="region of interest" description="Disordered" evidence="1">
    <location>
        <begin position="547"/>
        <end position="566"/>
    </location>
</feature>
<feature type="region of interest" description="Disordered" evidence="1">
    <location>
        <begin position="740"/>
        <end position="837"/>
    </location>
</feature>
<evidence type="ECO:0000313" key="3">
    <source>
        <dbReference type="Proteomes" id="UP000001593"/>
    </source>
</evidence>
<dbReference type="InParanoid" id="A7RMG2"/>
<dbReference type="HOGENOM" id="CLU_308897_0_0_1"/>
<keyword evidence="3" id="KW-1185">Reference proteome</keyword>
<feature type="region of interest" description="Disordered" evidence="1">
    <location>
        <begin position="398"/>
        <end position="462"/>
    </location>
</feature>
<feature type="compositionally biased region" description="Basic and acidic residues" evidence="1">
    <location>
        <begin position="547"/>
        <end position="557"/>
    </location>
</feature>
<dbReference type="Proteomes" id="UP000001593">
    <property type="component" value="Unassembled WGS sequence"/>
</dbReference>
<feature type="compositionally biased region" description="Basic and acidic residues" evidence="1">
    <location>
        <begin position="694"/>
        <end position="710"/>
    </location>
</feature>
<feature type="compositionally biased region" description="Polar residues" evidence="1">
    <location>
        <begin position="174"/>
        <end position="185"/>
    </location>
</feature>
<feature type="region of interest" description="Disordered" evidence="1">
    <location>
        <begin position="632"/>
        <end position="710"/>
    </location>
</feature>
<feature type="compositionally biased region" description="Low complexity" evidence="1">
    <location>
        <begin position="412"/>
        <end position="426"/>
    </location>
</feature>
<evidence type="ECO:0000256" key="1">
    <source>
        <dbReference type="SAM" id="MobiDB-lite"/>
    </source>
</evidence>
<proteinExistence type="predicted"/>
<protein>
    <submittedName>
        <fullName evidence="2">Uncharacterized protein</fullName>
    </submittedName>
</protein>
<feature type="region of interest" description="Disordered" evidence="1">
    <location>
        <begin position="873"/>
        <end position="894"/>
    </location>
</feature>
<name>A7RMG2_NEMVE</name>
<feature type="compositionally biased region" description="Basic and acidic residues" evidence="1">
    <location>
        <begin position="637"/>
        <end position="647"/>
    </location>
</feature>
<sequence length="955" mass="106067">MADDANLFTYPSFGERYQSDLEIIYQKYEQTFDGGTVESEEILLSSLTNEEACEPWLKAFLGYLSDVDTQQNIDDPQEIANSRAKQQFDKRDEELISLEPQSEDSNEPQMPGCGSPLNTFISGMKISDVLTSTTIETSPPPESADFFIGENGKPPFMSKGPERISSPKRKSSFTDETTADKTSSLQLHRNHSQNLAQAILNSRNRIANVLFKAVTKPSRSSQRSITLHSSTSSFNNISSRGSFSATTSFLPGKLLREFNSLLTAEMAPESRRGLTLVRQPCYPVVPCVGNKTSRRLSGGESMKGGRVTLIASRKTVKLNPQKSRASIKEIEGEHARSNSVVSLDVPQETCNTALVTHGSSPLNWKSIRPIVSHRMRITDVAFNAVSSKPVYKAFRPVKSPGREQKPVISLMPTPKSVTTGTTPATTSEQLVAASGSVVARDDDEASQDSGFESGGNAESRNRNEWKGAQIHCRPVTAVELNRHIRSGRRSCEDGGNSRKRRLSDSKVSLEVKKMCNVNLMSIRQRVDTRGSIYKGGADNIQHRIQQERKGVSEKEGSVSRQPSGNKEVIRQNIISRKAVKRRSGPEPGDEAFEGVSEGRRGRVVCRQESNEEDRGILIKRLSTEHLRSTKEQVIVSREVRGGEDNERPASFSDTKQSTRNAVNGMDSERQRKRRSSGCQRQTGDVGRKSRTIRAPRDRSPEDVYEHDKISRNSPLFPENILSSTRVQDAKKLRLNYFDGAGLKESNDKGNMSPIRIPRNEKVRATPLNKKARPLLRAKSKSTEEGAPTRRASPSPRDVDDGARVTGRDKGSLPLTKSKVDAPTPERKSRTQPRDSYAVGKLIASDVIRRLEKRSVVPTQNTIHTRRVIDGPRKQTPMRRKQLTPEISGDTWKPVASPHLLSKPLHLGDSVERQKNYVREPERTLRTPGWNSNGSLCRGPRLCSKAICLDCGSYSS</sequence>
<feature type="region of interest" description="Disordered" evidence="1">
    <location>
        <begin position="133"/>
        <end position="185"/>
    </location>
</feature>
<feature type="compositionally biased region" description="Basic residues" evidence="1">
    <location>
        <begin position="769"/>
        <end position="779"/>
    </location>
</feature>
<evidence type="ECO:0000313" key="2">
    <source>
        <dbReference type="EMBL" id="EDO47337.1"/>
    </source>
</evidence>
<feature type="compositionally biased region" description="Basic and acidic residues" evidence="1">
    <location>
        <begin position="817"/>
        <end position="832"/>
    </location>
</feature>
<dbReference type="EMBL" id="DS469520">
    <property type="protein sequence ID" value="EDO47337.1"/>
    <property type="molecule type" value="Genomic_DNA"/>
</dbReference>
<gene>
    <name evidence="2" type="ORF">NEMVEDRAFT_v1g239365</name>
</gene>
<reference evidence="2 3" key="1">
    <citation type="journal article" date="2007" name="Science">
        <title>Sea anemone genome reveals ancestral eumetazoan gene repertoire and genomic organization.</title>
        <authorList>
            <person name="Putnam N.H."/>
            <person name="Srivastava M."/>
            <person name="Hellsten U."/>
            <person name="Dirks B."/>
            <person name="Chapman J."/>
            <person name="Salamov A."/>
            <person name="Terry A."/>
            <person name="Shapiro H."/>
            <person name="Lindquist E."/>
            <person name="Kapitonov V.V."/>
            <person name="Jurka J."/>
            <person name="Genikhovich G."/>
            <person name="Grigoriev I.V."/>
            <person name="Lucas S.M."/>
            <person name="Steele R.E."/>
            <person name="Finnerty J.R."/>
            <person name="Technau U."/>
            <person name="Martindale M.Q."/>
            <person name="Rokhsar D.S."/>
        </authorList>
    </citation>
    <scope>NUCLEOTIDE SEQUENCE [LARGE SCALE GENOMIC DNA]</scope>
    <source>
        <strain evidence="3">CH2 X CH6</strain>
    </source>
</reference>
<accession>A7RMG2</accession>
<feature type="compositionally biased region" description="Polar residues" evidence="1">
    <location>
        <begin position="651"/>
        <end position="661"/>
    </location>
</feature>
<dbReference type="AlphaFoldDB" id="A7RMG2"/>
<feature type="region of interest" description="Disordered" evidence="1">
    <location>
        <begin position="577"/>
        <end position="606"/>
    </location>
</feature>
<feature type="compositionally biased region" description="Basic and acidic residues" evidence="1">
    <location>
        <begin position="796"/>
        <end position="810"/>
    </location>
</feature>